<evidence type="ECO:0000313" key="10">
    <source>
        <dbReference type="Proteomes" id="UP000824048"/>
    </source>
</evidence>
<reference evidence="9" key="1">
    <citation type="journal article" date="2021" name="PeerJ">
        <title>Extensive microbial diversity within the chicken gut microbiome revealed by metagenomics and culture.</title>
        <authorList>
            <person name="Gilroy R."/>
            <person name="Ravi A."/>
            <person name="Getino M."/>
            <person name="Pursley I."/>
            <person name="Horton D.L."/>
            <person name="Alikhan N.F."/>
            <person name="Baker D."/>
            <person name="Gharbi K."/>
            <person name="Hall N."/>
            <person name="Watson M."/>
            <person name="Adriaenssens E.M."/>
            <person name="Foster-Nyarko E."/>
            <person name="Jarju S."/>
            <person name="Secka A."/>
            <person name="Antonio M."/>
            <person name="Oren A."/>
            <person name="Chaudhuri R.R."/>
            <person name="La Ragione R."/>
            <person name="Hildebrand F."/>
            <person name="Pallen M.J."/>
        </authorList>
    </citation>
    <scope>NUCLEOTIDE SEQUENCE</scope>
    <source>
        <strain evidence="9">ChiSxjej1B13-11774</strain>
    </source>
</reference>
<dbReference type="InterPro" id="IPR002586">
    <property type="entry name" value="CobQ/CobB/MinD/ParA_Nub-bd_dom"/>
</dbReference>
<dbReference type="Gene3D" id="3.40.50.880">
    <property type="match status" value="1"/>
</dbReference>
<dbReference type="Pfam" id="PF01656">
    <property type="entry name" value="CbiA"/>
    <property type="match status" value="1"/>
</dbReference>
<evidence type="ECO:0000256" key="3">
    <source>
        <dbReference type="ARBA" id="ARBA00022741"/>
    </source>
</evidence>
<proteinExistence type="predicted"/>
<keyword evidence="5" id="KW-0460">Magnesium</keyword>
<dbReference type="CDD" id="cd03130">
    <property type="entry name" value="GATase1_CobB"/>
    <property type="match status" value="1"/>
</dbReference>
<evidence type="ECO:0000256" key="5">
    <source>
        <dbReference type="ARBA" id="ARBA00022842"/>
    </source>
</evidence>
<evidence type="ECO:0000259" key="8">
    <source>
        <dbReference type="Pfam" id="PF07685"/>
    </source>
</evidence>
<feature type="domain" description="CobQ/CobB/MinD/ParA nucleotide binding" evidence="7">
    <location>
        <begin position="6"/>
        <end position="183"/>
    </location>
</feature>
<dbReference type="SUPFAM" id="SSF52540">
    <property type="entry name" value="P-loop containing nucleoside triphosphate hydrolases"/>
    <property type="match status" value="1"/>
</dbReference>
<dbReference type="InterPro" id="IPR011698">
    <property type="entry name" value="GATase_3"/>
</dbReference>
<reference evidence="9" key="2">
    <citation type="submission" date="2021-04" db="EMBL/GenBank/DDBJ databases">
        <authorList>
            <person name="Gilroy R."/>
        </authorList>
    </citation>
    <scope>NUCLEOTIDE SEQUENCE</scope>
    <source>
        <strain evidence="9">ChiSxjej1B13-11774</strain>
    </source>
</reference>
<gene>
    <name evidence="9" type="ORF">H9811_00895</name>
</gene>
<dbReference type="PANTHER" id="PTHR43873">
    <property type="entry name" value="COBYRINATE A,C-DIAMIDE SYNTHASE"/>
    <property type="match status" value="1"/>
</dbReference>
<dbReference type="NCBIfam" id="TIGR00379">
    <property type="entry name" value="cobB"/>
    <property type="match status" value="1"/>
</dbReference>
<dbReference type="GO" id="GO:0042242">
    <property type="term" value="F:cobyrinic acid a,c-diamide synthase activity"/>
    <property type="evidence" value="ECO:0007669"/>
    <property type="project" value="InterPro"/>
</dbReference>
<keyword evidence="4" id="KW-0067">ATP-binding</keyword>
<dbReference type="InterPro" id="IPR027417">
    <property type="entry name" value="P-loop_NTPase"/>
</dbReference>
<organism evidence="9 10">
    <name type="scientific">Candidatus Gemmiger excrementigallinarum</name>
    <dbReference type="NCBI Taxonomy" id="2838609"/>
    <lineage>
        <taxon>Bacteria</taxon>
        <taxon>Bacillati</taxon>
        <taxon>Bacillota</taxon>
        <taxon>Clostridia</taxon>
        <taxon>Eubacteriales</taxon>
        <taxon>Gemmiger</taxon>
    </lineage>
</organism>
<dbReference type="Proteomes" id="UP000824048">
    <property type="component" value="Unassembled WGS sequence"/>
</dbReference>
<dbReference type="Pfam" id="PF07685">
    <property type="entry name" value="GATase_3"/>
    <property type="match status" value="1"/>
</dbReference>
<evidence type="ECO:0000259" key="7">
    <source>
        <dbReference type="Pfam" id="PF01656"/>
    </source>
</evidence>
<dbReference type="SUPFAM" id="SSF52317">
    <property type="entry name" value="Class I glutamine amidotransferase-like"/>
    <property type="match status" value="1"/>
</dbReference>
<comment type="cofactor">
    <cofactor evidence="1">
        <name>Mg(2+)</name>
        <dbReference type="ChEBI" id="CHEBI:18420"/>
    </cofactor>
</comment>
<feature type="domain" description="CobB/CobQ-like glutamine amidotransferase" evidence="8">
    <location>
        <begin position="243"/>
        <end position="430"/>
    </location>
</feature>
<evidence type="ECO:0000313" key="9">
    <source>
        <dbReference type="EMBL" id="HIZ41098.1"/>
    </source>
</evidence>
<evidence type="ECO:0000256" key="4">
    <source>
        <dbReference type="ARBA" id="ARBA00022840"/>
    </source>
</evidence>
<dbReference type="InterPro" id="IPR004484">
    <property type="entry name" value="CbiA/CobB_synth"/>
</dbReference>
<keyword evidence="2" id="KW-0436">Ligase</keyword>
<dbReference type="PROSITE" id="PS51274">
    <property type="entry name" value="GATASE_COBBQ"/>
    <property type="match status" value="1"/>
</dbReference>
<evidence type="ECO:0000256" key="1">
    <source>
        <dbReference type="ARBA" id="ARBA00001946"/>
    </source>
</evidence>
<dbReference type="NCBIfam" id="NF002204">
    <property type="entry name" value="PRK01077.1"/>
    <property type="match status" value="1"/>
</dbReference>
<dbReference type="EMBL" id="DXBP01000003">
    <property type="protein sequence ID" value="HIZ41098.1"/>
    <property type="molecule type" value="Genomic_DNA"/>
</dbReference>
<dbReference type="PANTHER" id="PTHR43873:SF1">
    <property type="entry name" value="COBYRINATE A,C-DIAMIDE SYNTHASE"/>
    <property type="match status" value="1"/>
</dbReference>
<dbReference type="GO" id="GO:0005524">
    <property type="term" value="F:ATP binding"/>
    <property type="evidence" value="ECO:0007669"/>
    <property type="project" value="UniProtKB-KW"/>
</dbReference>
<comment type="caution">
    <text evidence="9">The sequence shown here is derived from an EMBL/GenBank/DDBJ whole genome shotgun (WGS) entry which is preliminary data.</text>
</comment>
<keyword evidence="3" id="KW-0547">Nucleotide-binding</keyword>
<name>A0A9D2ENN8_9FIRM</name>
<accession>A0A9D2ENN8</accession>
<dbReference type="InterPro" id="IPR029062">
    <property type="entry name" value="Class_I_gatase-like"/>
</dbReference>
<protein>
    <submittedName>
        <fullName evidence="9">Cobyrinate a,c-diamide synthase</fullName>
    </submittedName>
</protein>
<dbReference type="Gene3D" id="3.40.50.300">
    <property type="entry name" value="P-loop containing nucleotide triphosphate hydrolases"/>
    <property type="match status" value="1"/>
</dbReference>
<evidence type="ECO:0000256" key="6">
    <source>
        <dbReference type="ARBA" id="ARBA00022962"/>
    </source>
</evidence>
<keyword evidence="6" id="KW-0315">Glutamine amidotransferase</keyword>
<dbReference type="AlphaFoldDB" id="A0A9D2ENN8"/>
<sequence length="458" mass="49807">MIECLITAPQSGGGKTVMTCALLAALQQQGVAPCAFKCGPDYIDPMFHRAVLGLESHNLDLFLSSETDVCQLFARYAAGHGAAVCEGVMGFYDGVGGTTTRASAWHLADTLDLPVLLVLRPKGASLTLAATVRGLRDFRTNSHLAGILLNECKPMLYQSLAPMLEQETGLPVLGYLPPMAEAKVQSRHLGLYTAGEIADLNKRINALGKQAQKTLDLPGIRKLCSRPALVSEKEKQPVPSRVRIAVAQDEAFCFCYEETLDALRQAGAEPVFFSPLRDATLPRNCSGLYLPGGYPELYAQELSRNEKMRIAVKQALQQGLPAVAECGGFLYLGQTLEDVQGVSWPMAGALPGRGIRTEHLVRFGYAELKAQQDSMLFRAGETVPIHAFHYWDSTYNGGACTASKPVGKRSWKCGIATDRLFASFAHLYMAGTPQLAQRFAAAAEQYEREQSLCQTRKN</sequence>
<evidence type="ECO:0000256" key="2">
    <source>
        <dbReference type="ARBA" id="ARBA00022598"/>
    </source>
</evidence>